<evidence type="ECO:0000313" key="13">
    <source>
        <dbReference type="Proteomes" id="UP000037269"/>
    </source>
</evidence>
<proteinExistence type="inferred from homology"/>
<feature type="transmembrane region" description="Helical" evidence="10">
    <location>
        <begin position="439"/>
        <end position="457"/>
    </location>
</feature>
<evidence type="ECO:0000256" key="8">
    <source>
        <dbReference type="PIRNR" id="PIRNR005353"/>
    </source>
</evidence>
<evidence type="ECO:0000256" key="10">
    <source>
        <dbReference type="SAM" id="Phobius"/>
    </source>
</evidence>
<evidence type="ECO:0000256" key="5">
    <source>
        <dbReference type="ARBA" id="ARBA00022692"/>
    </source>
</evidence>
<gene>
    <name evidence="11" type="ORF">AF333_19725</name>
    <name evidence="12" type="ORF">SAMN04487909_11083</name>
</gene>
<dbReference type="InterPro" id="IPR026033">
    <property type="entry name" value="Azg-like_bact_archaea"/>
</dbReference>
<dbReference type="GO" id="GO:0005345">
    <property type="term" value="F:purine nucleobase transmembrane transporter activity"/>
    <property type="evidence" value="ECO:0007669"/>
    <property type="project" value="TreeGrafter"/>
</dbReference>
<feature type="transmembrane region" description="Helical" evidence="10">
    <location>
        <begin position="155"/>
        <end position="179"/>
    </location>
</feature>
<name>A0A0D1WH17_ANEMI</name>
<dbReference type="OrthoDB" id="9808458at2"/>
<feature type="transmembrane region" description="Helical" evidence="10">
    <location>
        <begin position="124"/>
        <end position="143"/>
    </location>
</feature>
<dbReference type="GO" id="GO:0005886">
    <property type="term" value="C:plasma membrane"/>
    <property type="evidence" value="ECO:0007669"/>
    <property type="project" value="UniProtKB-SubCell"/>
</dbReference>
<feature type="transmembrane region" description="Helical" evidence="10">
    <location>
        <begin position="400"/>
        <end position="427"/>
    </location>
</feature>
<feature type="transmembrane region" description="Helical" evidence="10">
    <location>
        <begin position="191"/>
        <end position="210"/>
    </location>
</feature>
<dbReference type="RefSeq" id="WP_043064750.1">
    <property type="nucleotide sequence ID" value="NZ_BJOA01000051.1"/>
</dbReference>
<dbReference type="Pfam" id="PF00860">
    <property type="entry name" value="Xan_ur_permease"/>
    <property type="match status" value="1"/>
</dbReference>
<dbReference type="GeneID" id="42307385"/>
<dbReference type="AlphaFoldDB" id="A0A0D1WH17"/>
<feature type="transmembrane region" description="Helical" evidence="10">
    <location>
        <begin position="375"/>
        <end position="394"/>
    </location>
</feature>
<feature type="transmembrane region" description="Helical" evidence="10">
    <location>
        <begin position="217"/>
        <end position="237"/>
    </location>
</feature>
<feature type="region of interest" description="Disordered" evidence="9">
    <location>
        <begin position="1"/>
        <end position="21"/>
    </location>
</feature>
<keyword evidence="13" id="KW-1185">Reference proteome</keyword>
<dbReference type="PIRSF" id="PIRSF005353">
    <property type="entry name" value="PbuG"/>
    <property type="match status" value="1"/>
</dbReference>
<feature type="transmembrane region" description="Helical" evidence="10">
    <location>
        <begin position="99"/>
        <end position="118"/>
    </location>
</feature>
<dbReference type="Proteomes" id="UP000182836">
    <property type="component" value="Unassembled WGS sequence"/>
</dbReference>
<evidence type="ECO:0000256" key="6">
    <source>
        <dbReference type="ARBA" id="ARBA00022989"/>
    </source>
</evidence>
<comment type="similarity">
    <text evidence="2 8">Belongs to the nucleobase:cation symporter-2 (NCS2) (TC 2.A.40) family. Azg-like subfamily.</text>
</comment>
<dbReference type="InterPro" id="IPR045018">
    <property type="entry name" value="Azg-like"/>
</dbReference>
<reference evidence="12 14" key="2">
    <citation type="submission" date="2016-10" db="EMBL/GenBank/DDBJ databases">
        <authorList>
            <person name="de Groot N.N."/>
        </authorList>
    </citation>
    <scope>NUCLEOTIDE SEQUENCE [LARGE SCALE GENOMIC DNA]</scope>
    <source>
        <strain evidence="12 14">DSM 2895</strain>
    </source>
</reference>
<evidence type="ECO:0000313" key="12">
    <source>
        <dbReference type="EMBL" id="SDJ00266.1"/>
    </source>
</evidence>
<dbReference type="EMBL" id="LGUG01000004">
    <property type="protein sequence ID" value="KON97368.1"/>
    <property type="molecule type" value="Genomic_DNA"/>
</dbReference>
<dbReference type="InterPro" id="IPR006043">
    <property type="entry name" value="NCS2"/>
</dbReference>
<keyword evidence="4 8" id="KW-1003">Cell membrane</keyword>
<sequence length="459" mass="48273">MSVNPEASPQLEALPNEPKNTKTSWLDRQFKLSQRNTTVKTELIAGLTTFIAMSYIIFVVPGTLSETGMPKEAAIAAVIFSSIIATLLYAVLANMPIAVAPGLGLVAFFTYTVVLGMGLTWQTALGAVFISGVTFFILAITGIRKKVIESVPEVLQSAIGVGIGLFITFIGMKNAGIIVASEGTTVALGKIITPGPILAIAGLILAAVLTARNVKGALILSILATTVVAMIVGAVQMPKGLGDVISFSIPSLSDTFLQMDIKAAIGYGIISVIFSFTIVEVFDNTAALIGLTRRAGLMDKNGKIENVNRAFVADGLATMSSSCLGATAMNPYLENTTGIAEGGKTGLTALVVAGLFLIALLFAPLVAIVPPFATAPALILVGAFMFTEITRINFDDFTDVVPAFLTIIMMPLTFSIAEGLAFGFISYSLLKVLTGKAKEVTWTVHIISIAFLINFFYHG</sequence>
<evidence type="ECO:0000256" key="4">
    <source>
        <dbReference type="ARBA" id="ARBA00022475"/>
    </source>
</evidence>
<evidence type="ECO:0000256" key="7">
    <source>
        <dbReference type="ARBA" id="ARBA00023136"/>
    </source>
</evidence>
<keyword evidence="5 8" id="KW-0812">Transmembrane</keyword>
<comment type="subcellular location">
    <subcellularLocation>
        <location evidence="1 8">Cell membrane</location>
        <topology evidence="1 8">Multi-pass membrane protein</topology>
    </subcellularLocation>
</comment>
<dbReference type="Proteomes" id="UP000037269">
    <property type="component" value="Unassembled WGS sequence"/>
</dbReference>
<evidence type="ECO:0000313" key="14">
    <source>
        <dbReference type="Proteomes" id="UP000182836"/>
    </source>
</evidence>
<reference evidence="11 13" key="1">
    <citation type="submission" date="2015-07" db="EMBL/GenBank/DDBJ databases">
        <title>Fjat-14205 dsm 2895.</title>
        <authorList>
            <person name="Liu B."/>
            <person name="Wang J."/>
            <person name="Zhu Y."/>
            <person name="Liu G."/>
            <person name="Chen Q."/>
            <person name="Chen Z."/>
            <person name="Lan J."/>
            <person name="Che J."/>
            <person name="Ge C."/>
            <person name="Shi H."/>
            <person name="Pan Z."/>
            <person name="Liu X."/>
        </authorList>
    </citation>
    <scope>NUCLEOTIDE SEQUENCE [LARGE SCALE GENOMIC DNA]</scope>
    <source>
        <strain evidence="11 13">DSM 2895</strain>
    </source>
</reference>
<feature type="transmembrane region" description="Helical" evidence="10">
    <location>
        <begin position="345"/>
        <end position="368"/>
    </location>
</feature>
<dbReference type="PANTHER" id="PTHR43337:SF1">
    <property type="entry name" value="XANTHINE_URACIL PERMEASE C887.17-RELATED"/>
    <property type="match status" value="1"/>
</dbReference>
<accession>A0A0D1WH17</accession>
<keyword evidence="7 8" id="KW-0472">Membrane</keyword>
<keyword evidence="6 8" id="KW-1133">Transmembrane helix</keyword>
<feature type="transmembrane region" description="Helical" evidence="10">
    <location>
        <begin position="43"/>
        <end position="61"/>
    </location>
</feature>
<dbReference type="PATRIC" id="fig|47500.8.peg.4958"/>
<feature type="transmembrane region" description="Helical" evidence="10">
    <location>
        <begin position="264"/>
        <end position="291"/>
    </location>
</feature>
<keyword evidence="3 8" id="KW-0813">Transport</keyword>
<dbReference type="EMBL" id="FNED01000010">
    <property type="protein sequence ID" value="SDJ00266.1"/>
    <property type="molecule type" value="Genomic_DNA"/>
</dbReference>
<evidence type="ECO:0000256" key="1">
    <source>
        <dbReference type="ARBA" id="ARBA00004651"/>
    </source>
</evidence>
<evidence type="ECO:0000256" key="2">
    <source>
        <dbReference type="ARBA" id="ARBA00005697"/>
    </source>
</evidence>
<dbReference type="PANTHER" id="PTHR43337">
    <property type="entry name" value="XANTHINE/URACIL PERMEASE C887.17-RELATED"/>
    <property type="match status" value="1"/>
</dbReference>
<evidence type="ECO:0000313" key="11">
    <source>
        <dbReference type="EMBL" id="KON97368.1"/>
    </source>
</evidence>
<evidence type="ECO:0000256" key="3">
    <source>
        <dbReference type="ARBA" id="ARBA00022448"/>
    </source>
</evidence>
<dbReference type="STRING" id="47500.AF333_19725"/>
<organism evidence="11 13">
    <name type="scientific">Aneurinibacillus migulanus</name>
    <name type="common">Bacillus migulanus</name>
    <dbReference type="NCBI Taxonomy" id="47500"/>
    <lineage>
        <taxon>Bacteria</taxon>
        <taxon>Bacillati</taxon>
        <taxon>Bacillota</taxon>
        <taxon>Bacilli</taxon>
        <taxon>Bacillales</taxon>
        <taxon>Paenibacillaceae</taxon>
        <taxon>Aneurinibacillus group</taxon>
        <taxon>Aneurinibacillus</taxon>
    </lineage>
</organism>
<evidence type="ECO:0000256" key="9">
    <source>
        <dbReference type="SAM" id="MobiDB-lite"/>
    </source>
</evidence>
<protein>
    <submittedName>
        <fullName evidence="11">Guanine permease</fullName>
    </submittedName>
    <submittedName>
        <fullName evidence="12">Putative MFS transporter, AGZA family, xanthine/uracil permease</fullName>
    </submittedName>
</protein>
<feature type="transmembrane region" description="Helical" evidence="10">
    <location>
        <begin position="73"/>
        <end position="92"/>
    </location>
</feature>